<comment type="caution">
    <text evidence="1">The sequence shown here is derived from an EMBL/GenBank/DDBJ whole genome shotgun (WGS) entry which is preliminary data.</text>
</comment>
<evidence type="ECO:0000313" key="2">
    <source>
        <dbReference type="Proteomes" id="UP001165082"/>
    </source>
</evidence>
<keyword evidence="2" id="KW-1185">Reference proteome</keyword>
<accession>A0A9W6ZA74</accession>
<organism evidence="1 2">
    <name type="scientific">Triparma retinervis</name>
    <dbReference type="NCBI Taxonomy" id="2557542"/>
    <lineage>
        <taxon>Eukaryota</taxon>
        <taxon>Sar</taxon>
        <taxon>Stramenopiles</taxon>
        <taxon>Ochrophyta</taxon>
        <taxon>Bolidophyceae</taxon>
        <taxon>Parmales</taxon>
        <taxon>Triparmaceae</taxon>
        <taxon>Triparma</taxon>
    </lineage>
</organism>
<reference evidence="1" key="1">
    <citation type="submission" date="2022-07" db="EMBL/GenBank/DDBJ databases">
        <title>Genome analysis of Parmales, a sister group of diatoms, reveals the evolutionary specialization of diatoms from phago-mixotrophs to photoautotrophs.</title>
        <authorList>
            <person name="Ban H."/>
            <person name="Sato S."/>
            <person name="Yoshikawa S."/>
            <person name="Kazumasa Y."/>
            <person name="Nakamura Y."/>
            <person name="Ichinomiya M."/>
            <person name="Saitoh K."/>
            <person name="Sato N."/>
            <person name="Blanc-Mathieu R."/>
            <person name="Endo H."/>
            <person name="Kuwata A."/>
            <person name="Ogata H."/>
        </authorList>
    </citation>
    <scope>NUCLEOTIDE SEQUENCE</scope>
</reference>
<dbReference type="Proteomes" id="UP001165082">
    <property type="component" value="Unassembled WGS sequence"/>
</dbReference>
<proteinExistence type="predicted"/>
<dbReference type="EMBL" id="BRXZ01000684">
    <property type="protein sequence ID" value="GMH50772.1"/>
    <property type="molecule type" value="Genomic_DNA"/>
</dbReference>
<dbReference type="AlphaFoldDB" id="A0A9W6ZA74"/>
<sequence length="71" mass="7952">MPSSTETIPTPTQIAEDYKEISKQMQLIDKHLLPLKNSYTMSISAVDDIGQLSHLLDRVADTIEDDKPPAR</sequence>
<evidence type="ECO:0000313" key="1">
    <source>
        <dbReference type="EMBL" id="GMH50772.1"/>
    </source>
</evidence>
<gene>
    <name evidence="1" type="ORF">TrRE_jg4784</name>
</gene>
<name>A0A9W6ZA74_9STRA</name>
<protein>
    <submittedName>
        <fullName evidence="1">Uncharacterized protein</fullName>
    </submittedName>
</protein>